<evidence type="ECO:0000256" key="3">
    <source>
        <dbReference type="ARBA" id="ARBA00022895"/>
    </source>
</evidence>
<keyword evidence="6" id="KW-0804">Transcription</keyword>
<dbReference type="PANTHER" id="PTHR16466">
    <property type="entry name" value="TELOMERE REPEAT-BINDING FACTOR 2-INTERACTING PROTEIN 1"/>
    <property type="match status" value="1"/>
</dbReference>
<feature type="compositionally biased region" description="Basic residues" evidence="9">
    <location>
        <begin position="323"/>
        <end position="333"/>
    </location>
</feature>
<feature type="compositionally biased region" description="Polar residues" evidence="9">
    <location>
        <begin position="350"/>
        <end position="376"/>
    </location>
</feature>
<dbReference type="SMART" id="SM01014">
    <property type="entry name" value="ARID"/>
    <property type="match status" value="1"/>
</dbReference>
<dbReference type="InParanoid" id="A0A0C3HG39"/>
<reference evidence="12" key="2">
    <citation type="submission" date="2015-01" db="EMBL/GenBank/DDBJ databases">
        <title>Evolutionary Origins and Diversification of the Mycorrhizal Mutualists.</title>
        <authorList>
            <consortium name="DOE Joint Genome Institute"/>
            <consortium name="Mycorrhizal Genomics Consortium"/>
            <person name="Kohler A."/>
            <person name="Kuo A."/>
            <person name="Nagy L.G."/>
            <person name="Floudas D."/>
            <person name="Copeland A."/>
            <person name="Barry K.W."/>
            <person name="Cichocki N."/>
            <person name="Veneault-Fourrey C."/>
            <person name="LaButti K."/>
            <person name="Lindquist E.A."/>
            <person name="Lipzen A."/>
            <person name="Lundell T."/>
            <person name="Morin E."/>
            <person name="Murat C."/>
            <person name="Riley R."/>
            <person name="Ohm R."/>
            <person name="Sun H."/>
            <person name="Tunlid A."/>
            <person name="Henrissat B."/>
            <person name="Grigoriev I.V."/>
            <person name="Hibbett D.S."/>
            <person name="Martin F."/>
        </authorList>
    </citation>
    <scope>NUCLEOTIDE SEQUENCE [LARGE SCALE GENOMIC DNA]</scope>
    <source>
        <strain evidence="12">Zn</strain>
    </source>
</reference>
<dbReference type="Proteomes" id="UP000054321">
    <property type="component" value="Unassembled WGS sequence"/>
</dbReference>
<comment type="subunit">
    <text evidence="8">Homodimer.</text>
</comment>
<dbReference type="SUPFAM" id="SSF46774">
    <property type="entry name" value="ARID-like"/>
    <property type="match status" value="1"/>
</dbReference>
<dbReference type="InterPro" id="IPR009057">
    <property type="entry name" value="Homeodomain-like_sf"/>
</dbReference>
<dbReference type="Pfam" id="PF01388">
    <property type="entry name" value="ARID"/>
    <property type="match status" value="1"/>
</dbReference>
<organism evidence="11 12">
    <name type="scientific">Oidiodendron maius (strain Zn)</name>
    <dbReference type="NCBI Taxonomy" id="913774"/>
    <lineage>
        <taxon>Eukaryota</taxon>
        <taxon>Fungi</taxon>
        <taxon>Dikarya</taxon>
        <taxon>Ascomycota</taxon>
        <taxon>Pezizomycotina</taxon>
        <taxon>Leotiomycetes</taxon>
        <taxon>Leotiomycetes incertae sedis</taxon>
        <taxon>Myxotrichaceae</taxon>
        <taxon>Oidiodendron</taxon>
    </lineage>
</organism>
<dbReference type="GO" id="GO:0010833">
    <property type="term" value="P:telomere maintenance via telomere lengthening"/>
    <property type="evidence" value="ECO:0007669"/>
    <property type="project" value="UniProtKB-UniRule"/>
</dbReference>
<evidence type="ECO:0000256" key="2">
    <source>
        <dbReference type="ARBA" id="ARBA00022454"/>
    </source>
</evidence>
<sequence>MATTVYDGDGSDARGNLFEGIKFNFMHRLPTRERWMNLVKANAGQIVKLDKQADIVIADHAIKGCPAGSISWRFIEESVKDGELKDYAAYPAGPPAYSPRPVGSGQPAKKGRTPFTAEDDRILLEWVLEAESRGVATKGNELYIDLETKNNRHTAQSWRDRWIKYLSHRYRSEPSRGLPTQLPSGPRPSSRTEQPDQRLAMQSRARNMHSPPRRNLAPENRPEPQISRLQRAPASSPMNVSASKAGDTGPFVAKSAGGTEFIDEEIQLLFENGEDIMNLNEDQTINAWIAWAAEASYPRSHPDHTAQEWRNCFAEVVAPRLKERAKKKPRKTSPRSEHKRVSAATPMLRASQQGSYQSTESTLRISSSEVPESQPTMEKAPPLIRREDIFRRELATVAQGLKLKVNFNPVICGKTIPLFKLWQAVWSEECGGCNEVTRRRLWPRVARTLNFNDFLHPSAAQDLEVCYREILLYLEEGEEDYETTELSETVEQEMIEDQLRNTAARETQKSADDPVVIQAESENRQSDDDLDRLLSLSREQTPTSSNKRRLDSKHGDQGASSQAWSSPKRRRVDKGKEKVLEIASTPETTSDSDNDGQPRSSHGKPQLEGTSPIVLEGLDDEGESELFVMPFKRAHLSPSPLRAVRRTLEPETQDFHFPIEPYDRHETVMPIASSFPKQTHGVSRNPARHIKVTGAISAESLTAAKEAQDGSTLDAFIDRYVALGYSELDVIRALEATTMNTGDAGIVMESLHAGTGIPNDIQGVWTSSDDEAVEEKKHARFGEVVVKHGRERVALRRRFLADQKAAKSQIDRGKGVHDTAVHSISVIE</sequence>
<evidence type="ECO:0000256" key="5">
    <source>
        <dbReference type="ARBA" id="ARBA00023159"/>
    </source>
</evidence>
<evidence type="ECO:0000256" key="7">
    <source>
        <dbReference type="ARBA" id="ARBA00023242"/>
    </source>
</evidence>
<dbReference type="STRING" id="913774.A0A0C3HG39"/>
<keyword evidence="2 8" id="KW-0158">Chromosome</keyword>
<dbReference type="InterPro" id="IPR001606">
    <property type="entry name" value="ARID_dom"/>
</dbReference>
<feature type="domain" description="ARID" evidence="10">
    <location>
        <begin position="384"/>
        <end position="479"/>
    </location>
</feature>
<name>A0A0C3HG39_OIDMZ</name>
<feature type="compositionally biased region" description="Polar residues" evidence="9">
    <location>
        <begin position="181"/>
        <end position="192"/>
    </location>
</feature>
<dbReference type="SUPFAM" id="SSF46689">
    <property type="entry name" value="Homeodomain-like"/>
    <property type="match status" value="1"/>
</dbReference>
<dbReference type="AlphaFoldDB" id="A0A0C3HG39"/>
<dbReference type="PANTHER" id="PTHR16466:SF6">
    <property type="entry name" value="TELOMERIC REPEAT-BINDING FACTOR 2-INTERACTING PROTEIN 1"/>
    <property type="match status" value="1"/>
</dbReference>
<dbReference type="InterPro" id="IPR001357">
    <property type="entry name" value="BRCT_dom"/>
</dbReference>
<feature type="compositionally biased region" description="Polar residues" evidence="9">
    <location>
        <begin position="585"/>
        <end position="600"/>
    </location>
</feature>
<gene>
    <name evidence="11" type="ORF">OIDMADRAFT_180143</name>
</gene>
<keyword evidence="12" id="KW-1185">Reference proteome</keyword>
<dbReference type="GO" id="GO:0070187">
    <property type="term" value="C:shelterin complex"/>
    <property type="evidence" value="ECO:0007669"/>
    <property type="project" value="TreeGrafter"/>
</dbReference>
<evidence type="ECO:0000313" key="11">
    <source>
        <dbReference type="EMBL" id="KIN01312.1"/>
    </source>
</evidence>
<dbReference type="SMART" id="SM00501">
    <property type="entry name" value="BRIGHT"/>
    <property type="match status" value="1"/>
</dbReference>
<dbReference type="CDD" id="cd16100">
    <property type="entry name" value="ARID"/>
    <property type="match status" value="1"/>
</dbReference>
<evidence type="ECO:0000256" key="4">
    <source>
        <dbReference type="ARBA" id="ARBA00023015"/>
    </source>
</evidence>
<dbReference type="InterPro" id="IPR039595">
    <property type="entry name" value="TE2IP/Rap1"/>
</dbReference>
<evidence type="ECO:0000256" key="6">
    <source>
        <dbReference type="ARBA" id="ARBA00023163"/>
    </source>
</evidence>
<evidence type="ECO:0000259" key="10">
    <source>
        <dbReference type="PROSITE" id="PS51011"/>
    </source>
</evidence>
<keyword evidence="5" id="KW-0010">Activator</keyword>
<dbReference type="GO" id="GO:0031848">
    <property type="term" value="P:protection from non-homologous end joining at telomere"/>
    <property type="evidence" value="ECO:0007669"/>
    <property type="project" value="TreeGrafter"/>
</dbReference>
<dbReference type="Gene3D" id="1.10.150.60">
    <property type="entry name" value="ARID DNA-binding domain"/>
    <property type="match status" value="1"/>
</dbReference>
<comment type="subcellular location">
    <subcellularLocation>
        <location evidence="8">Nucleus</location>
    </subcellularLocation>
    <subcellularLocation>
        <location evidence="8">Chromosome</location>
        <location evidence="8">Telomere</location>
    </subcellularLocation>
</comment>
<dbReference type="HOGENOM" id="CLU_006783_1_0_1"/>
<keyword evidence="3 8" id="KW-0779">Telomere</keyword>
<reference evidence="11 12" key="1">
    <citation type="submission" date="2014-04" db="EMBL/GenBank/DDBJ databases">
        <authorList>
            <consortium name="DOE Joint Genome Institute"/>
            <person name="Kuo A."/>
            <person name="Martino E."/>
            <person name="Perotto S."/>
            <person name="Kohler A."/>
            <person name="Nagy L.G."/>
            <person name="Floudas D."/>
            <person name="Copeland A."/>
            <person name="Barry K.W."/>
            <person name="Cichocki N."/>
            <person name="Veneault-Fourrey C."/>
            <person name="LaButti K."/>
            <person name="Lindquist E.A."/>
            <person name="Lipzen A."/>
            <person name="Lundell T."/>
            <person name="Morin E."/>
            <person name="Murat C."/>
            <person name="Sun H."/>
            <person name="Tunlid A."/>
            <person name="Henrissat B."/>
            <person name="Grigoriev I.V."/>
            <person name="Hibbett D.S."/>
            <person name="Martin F."/>
            <person name="Nordberg H.P."/>
            <person name="Cantor M.N."/>
            <person name="Hua S.X."/>
        </authorList>
    </citation>
    <scope>NUCLEOTIDE SEQUENCE [LARGE SCALE GENOMIC DNA]</scope>
    <source>
        <strain evidence="11 12">Zn</strain>
    </source>
</reference>
<feature type="region of interest" description="Disordered" evidence="9">
    <location>
        <begin position="173"/>
        <end position="251"/>
    </location>
</feature>
<dbReference type="Pfam" id="PF16589">
    <property type="entry name" value="BRCT_2"/>
    <property type="match status" value="1"/>
</dbReference>
<evidence type="ECO:0000313" key="12">
    <source>
        <dbReference type="Proteomes" id="UP000054321"/>
    </source>
</evidence>
<evidence type="ECO:0000256" key="8">
    <source>
        <dbReference type="RuleBase" id="RU367107"/>
    </source>
</evidence>
<feature type="region of interest" description="Disordered" evidence="9">
    <location>
        <begin position="95"/>
        <end position="115"/>
    </location>
</feature>
<dbReference type="EMBL" id="KN832876">
    <property type="protein sequence ID" value="KIN01312.1"/>
    <property type="molecule type" value="Genomic_DNA"/>
</dbReference>
<dbReference type="GO" id="GO:0042162">
    <property type="term" value="F:telomeric DNA binding"/>
    <property type="evidence" value="ECO:0007669"/>
    <property type="project" value="TreeGrafter"/>
</dbReference>
<keyword evidence="4" id="KW-0805">Transcription regulation</keyword>
<comment type="function">
    <text evidence="8">Involved in the regulation of telomere length, clustering and has a specific role in telomere position effect (TPE).</text>
</comment>
<proteinExistence type="inferred from homology"/>
<dbReference type="InterPro" id="IPR038104">
    <property type="entry name" value="Rap1_C_sf"/>
</dbReference>
<dbReference type="InterPro" id="IPR021661">
    <property type="entry name" value="Rap1_C"/>
</dbReference>
<protein>
    <recommendedName>
        <fullName evidence="8">DNA-binding protein RAP1</fullName>
    </recommendedName>
</protein>
<feature type="region of interest" description="Disordered" evidence="9">
    <location>
        <begin position="504"/>
        <end position="611"/>
    </location>
</feature>
<dbReference type="PROSITE" id="PS51011">
    <property type="entry name" value="ARID"/>
    <property type="match status" value="1"/>
</dbReference>
<dbReference type="CDD" id="cd11655">
    <property type="entry name" value="rap1_myb-like"/>
    <property type="match status" value="1"/>
</dbReference>
<dbReference type="Gene3D" id="1.10.10.2170">
    <property type="match status" value="1"/>
</dbReference>
<comment type="similarity">
    <text evidence="1 8">Belongs to the RAP1 family.</text>
</comment>
<keyword evidence="7 8" id="KW-0539">Nucleus</keyword>
<evidence type="ECO:0000256" key="1">
    <source>
        <dbReference type="ARBA" id="ARBA00010467"/>
    </source>
</evidence>
<dbReference type="Pfam" id="PF08914">
    <property type="entry name" value="Myb_Rap1"/>
    <property type="match status" value="1"/>
</dbReference>
<accession>A0A0C3HG39</accession>
<evidence type="ECO:0000256" key="9">
    <source>
        <dbReference type="SAM" id="MobiDB-lite"/>
    </source>
</evidence>
<dbReference type="InterPro" id="IPR036431">
    <property type="entry name" value="ARID_dom_sf"/>
</dbReference>
<feature type="region of interest" description="Disordered" evidence="9">
    <location>
        <begin position="320"/>
        <end position="379"/>
    </location>
</feature>
<dbReference type="Gene3D" id="1.10.10.60">
    <property type="entry name" value="Homeodomain-like"/>
    <property type="match status" value="1"/>
</dbReference>
<dbReference type="InterPro" id="IPR015010">
    <property type="entry name" value="TERF2IP_Myb"/>
</dbReference>
<dbReference type="Pfam" id="PF11626">
    <property type="entry name" value="Rap1_C"/>
    <property type="match status" value="1"/>
</dbReference>
<dbReference type="OrthoDB" id="435460at2759"/>